<evidence type="ECO:0000313" key="1">
    <source>
        <dbReference type="EMBL" id="VDP49983.1"/>
    </source>
</evidence>
<reference evidence="1 2" key="1">
    <citation type="submission" date="2018-11" db="EMBL/GenBank/DDBJ databases">
        <authorList>
            <consortium name="Pathogen Informatics"/>
        </authorList>
    </citation>
    <scope>NUCLEOTIDE SEQUENCE [LARGE SCALE GENOMIC DNA]</scope>
    <source>
        <strain>Denwood</strain>
        <strain evidence="2">Zambia</strain>
    </source>
</reference>
<keyword evidence="2" id="KW-1185">Reference proteome</keyword>
<proteinExistence type="predicted"/>
<gene>
    <name evidence="1" type="ORF">SMTD_LOCUS9460</name>
</gene>
<organism evidence="1 2">
    <name type="scientific">Schistosoma mattheei</name>
    <dbReference type="NCBI Taxonomy" id="31246"/>
    <lineage>
        <taxon>Eukaryota</taxon>
        <taxon>Metazoa</taxon>
        <taxon>Spiralia</taxon>
        <taxon>Lophotrochozoa</taxon>
        <taxon>Platyhelminthes</taxon>
        <taxon>Trematoda</taxon>
        <taxon>Digenea</taxon>
        <taxon>Strigeidida</taxon>
        <taxon>Schistosomatoidea</taxon>
        <taxon>Schistosomatidae</taxon>
        <taxon>Schistosoma</taxon>
    </lineage>
</organism>
<name>A0A183P524_9TREM</name>
<protein>
    <submittedName>
        <fullName evidence="1">Uncharacterized protein</fullName>
    </submittedName>
</protein>
<sequence>MAVFDTTFPHKRKYKAEWVSPYHTTQNQIDHICINKTFRKSMDKAETKSGSGIAPGHHRVVAKRKPKLKKRWTTVQTTLQRFITALLSHKNKPIQDDSTSRPRTHNIYSRRRNYDGSNWKGIKEALTSTCQEVVSCKRHHHKE</sequence>
<evidence type="ECO:0000313" key="2">
    <source>
        <dbReference type="Proteomes" id="UP000269396"/>
    </source>
</evidence>
<dbReference type="STRING" id="31246.A0A183P524"/>
<dbReference type="AlphaFoldDB" id="A0A183P524"/>
<accession>A0A183P524</accession>
<dbReference type="Proteomes" id="UP000269396">
    <property type="component" value="Unassembled WGS sequence"/>
</dbReference>
<dbReference type="EMBL" id="UZAL01029719">
    <property type="protein sequence ID" value="VDP49983.1"/>
    <property type="molecule type" value="Genomic_DNA"/>
</dbReference>